<evidence type="ECO:0000313" key="3">
    <source>
        <dbReference type="Proteomes" id="UP001629113"/>
    </source>
</evidence>
<dbReference type="EMBL" id="JBFCZG010000004">
    <property type="protein sequence ID" value="KAL3423391.1"/>
    <property type="molecule type" value="Genomic_DNA"/>
</dbReference>
<keyword evidence="3" id="KW-1185">Reference proteome</keyword>
<evidence type="ECO:0000313" key="2">
    <source>
        <dbReference type="EMBL" id="KAL3423391.1"/>
    </source>
</evidence>
<feature type="compositionally biased region" description="Pro residues" evidence="1">
    <location>
        <begin position="1"/>
        <end position="23"/>
    </location>
</feature>
<feature type="compositionally biased region" description="Low complexity" evidence="1">
    <location>
        <begin position="24"/>
        <end position="37"/>
    </location>
</feature>
<feature type="compositionally biased region" description="Pro residues" evidence="1">
    <location>
        <begin position="38"/>
        <end position="60"/>
    </location>
</feature>
<organism evidence="2 3">
    <name type="scientific">Phlyctema vagabunda</name>
    <dbReference type="NCBI Taxonomy" id="108571"/>
    <lineage>
        <taxon>Eukaryota</taxon>
        <taxon>Fungi</taxon>
        <taxon>Dikarya</taxon>
        <taxon>Ascomycota</taxon>
        <taxon>Pezizomycotina</taxon>
        <taxon>Leotiomycetes</taxon>
        <taxon>Helotiales</taxon>
        <taxon>Dermateaceae</taxon>
        <taxon>Phlyctema</taxon>
    </lineage>
</organism>
<feature type="compositionally biased region" description="Low complexity" evidence="1">
    <location>
        <begin position="282"/>
        <end position="299"/>
    </location>
</feature>
<protein>
    <submittedName>
        <fullName evidence="2">Uncharacterized protein</fullName>
    </submittedName>
</protein>
<accession>A0ABR4PJ75</accession>
<evidence type="ECO:0000256" key="1">
    <source>
        <dbReference type="SAM" id="MobiDB-lite"/>
    </source>
</evidence>
<reference evidence="2 3" key="1">
    <citation type="submission" date="2024-06" db="EMBL/GenBank/DDBJ databases">
        <title>Complete genome of Phlyctema vagabunda strain 19-DSS-EL-015.</title>
        <authorList>
            <person name="Fiorenzani C."/>
        </authorList>
    </citation>
    <scope>NUCLEOTIDE SEQUENCE [LARGE SCALE GENOMIC DNA]</scope>
    <source>
        <strain evidence="2 3">19-DSS-EL-015</strain>
    </source>
</reference>
<gene>
    <name evidence="2" type="ORF">PVAG01_05138</name>
</gene>
<feature type="region of interest" description="Disordered" evidence="1">
    <location>
        <begin position="220"/>
        <end position="332"/>
    </location>
</feature>
<feature type="compositionally biased region" description="Basic residues" evidence="1">
    <location>
        <begin position="300"/>
        <end position="323"/>
    </location>
</feature>
<sequence length="499" mass="56829">MAGGPPPPPPPPPNVRGPPPPPAGFTGRPAHPPAFGGPIPPPGGRPGPPPGFAAQMPPPMQRIKNSIKYSDVTPRTPKTEEESRKKLTTYLVYTIRKHNAKNGGTWAQADVHQEAFAQEDIVKDVKRLNDAGPSAAEKKARLYPYQQTQVTRALDNTMNEEPDRNFEWSLAQLDREERKIKGGKKETTTISVYLKRAPHKDLSAIALSTAIDRANSEMNERLMRPPPPQPVPVQHHGAGPAADAGIVKLDGNHGTKRDDKRRRSRDDSSSSGSDSDSDDSRSSYGTDSDTQPSTISSTGSHRRRRSGHQRRSHSRRRPIHRQHYINERRIESPERRYAPERAYVPEIPRAVVPMIDPVAAAYQAGRNDNQAERFGLDRPAARLEPRAVVSYGAPHFDERYDEPRYMMREDYGRAYPRDDYVRQRREAEEYMERRPRMEQYYEEPRAMRRSPSIREPRDPYPVESPYREPRFRDSAYRDPLIRDIPLRPRYAPSDSSWSR</sequence>
<name>A0ABR4PJ75_9HELO</name>
<dbReference type="Proteomes" id="UP001629113">
    <property type="component" value="Unassembled WGS sequence"/>
</dbReference>
<feature type="region of interest" description="Disordered" evidence="1">
    <location>
        <begin position="441"/>
        <end position="474"/>
    </location>
</feature>
<proteinExistence type="predicted"/>
<comment type="caution">
    <text evidence="2">The sequence shown here is derived from an EMBL/GenBank/DDBJ whole genome shotgun (WGS) entry which is preliminary data.</text>
</comment>
<feature type="region of interest" description="Disordered" evidence="1">
    <location>
        <begin position="1"/>
        <end position="84"/>
    </location>
</feature>